<evidence type="ECO:0000313" key="3">
    <source>
        <dbReference type="WBParaSite" id="PSAMB.scaffold10841size3798.g33653.t1"/>
    </source>
</evidence>
<dbReference type="PROSITE" id="PS50896">
    <property type="entry name" value="LISH"/>
    <property type="match status" value="1"/>
</dbReference>
<reference evidence="3" key="1">
    <citation type="submission" date="2022-11" db="UniProtKB">
        <authorList>
            <consortium name="WormBaseParasite"/>
        </authorList>
    </citation>
    <scope>IDENTIFICATION</scope>
</reference>
<feature type="domain" description="CTLH" evidence="1">
    <location>
        <begin position="44"/>
        <end position="101"/>
    </location>
</feature>
<dbReference type="PANTHER" id="PTHR19863:SF5">
    <property type="entry name" value="WD REPEAT-CONTAINING PROTEIN 47"/>
    <property type="match status" value="1"/>
</dbReference>
<dbReference type="Pfam" id="PF25602">
    <property type="entry name" value="WDR47_COR"/>
    <property type="match status" value="1"/>
</dbReference>
<dbReference type="SMART" id="SM00668">
    <property type="entry name" value="CTLH"/>
    <property type="match status" value="1"/>
</dbReference>
<evidence type="ECO:0000313" key="2">
    <source>
        <dbReference type="Proteomes" id="UP000887566"/>
    </source>
</evidence>
<organism evidence="2 3">
    <name type="scientific">Plectus sambesii</name>
    <dbReference type="NCBI Taxonomy" id="2011161"/>
    <lineage>
        <taxon>Eukaryota</taxon>
        <taxon>Metazoa</taxon>
        <taxon>Ecdysozoa</taxon>
        <taxon>Nematoda</taxon>
        <taxon>Chromadorea</taxon>
        <taxon>Plectida</taxon>
        <taxon>Plectina</taxon>
        <taxon>Plectoidea</taxon>
        <taxon>Plectidae</taxon>
        <taxon>Plectus</taxon>
    </lineage>
</organism>
<name>A0A914ULW3_9BILA</name>
<accession>A0A914ULW3</accession>
<dbReference type="InterPro" id="IPR006595">
    <property type="entry name" value="CTLH_C"/>
</dbReference>
<proteinExistence type="predicted"/>
<dbReference type="Proteomes" id="UP000887566">
    <property type="component" value="Unplaced"/>
</dbReference>
<dbReference type="AlphaFoldDB" id="A0A914ULW3"/>
<dbReference type="InterPro" id="IPR057749">
    <property type="entry name" value="WDR47_COR"/>
</dbReference>
<dbReference type="PROSITE" id="PS50897">
    <property type="entry name" value="CTLH"/>
    <property type="match status" value="1"/>
</dbReference>
<dbReference type="PANTHER" id="PTHR19863">
    <property type="entry name" value="NEMITIN (NEURONAL ENRICHED MAP INTERACTING PROTEIN) HOMOLOG"/>
    <property type="match status" value="1"/>
</dbReference>
<dbReference type="InterPro" id="IPR006594">
    <property type="entry name" value="LisH"/>
</dbReference>
<protein>
    <submittedName>
        <fullName evidence="3">WD repeat domain 47</fullName>
    </submittedName>
</protein>
<sequence>MPSVQLTLAEREIVKVVLEFLETRGLHISQLSLERETGLINGMYSDDTLFLRQLILDGQWDNALDFVEPLRNLPDFDSRQFRYLITKYKYFELLCIKQEPGPMQDNDFTVEELVECLKDLEHISPSPEDYRHLCALVTLPRLSDHADFKNWNPSSARVECFTKVYPLVTKFLPPPGNMSGSMQALDNVSGHASNDRLLQLAAKGLFYEACVDYCQGQAVRDKSVQGGPKLSKLLDCRTKLSSTDLSLVSWLETLSLDQFSLPFEQKTLDLKVESLKKPKLEAQWTEQILATPIKPGGQFPHAAVPSAKLKSAEKMSRSLVLPSIASSMTASGFVHHRPTQHVMSQSSAAVVGFSIRPSPPSQMQQTAQMQQSQMDALFETSDLTRSTRPELPPAASAAGIQQPLVYPNTLFDATPRQQLEELARRSLPPSAQRQTALLPTVPEGDTPTENIMEGSRLFQEFATRQQRHSSQPLVDAVTYQMMQMSTI</sequence>
<evidence type="ECO:0000259" key="1">
    <source>
        <dbReference type="PROSITE" id="PS50897"/>
    </source>
</evidence>
<dbReference type="WBParaSite" id="PSAMB.scaffold10841size3798.g33653.t1">
    <property type="protein sequence ID" value="PSAMB.scaffold10841size3798.g33653.t1"/>
    <property type="gene ID" value="PSAMB.scaffold10841size3798.g33653"/>
</dbReference>
<keyword evidence="2" id="KW-1185">Reference proteome</keyword>
<dbReference type="InterPro" id="IPR040067">
    <property type="entry name" value="WDR47"/>
</dbReference>